<name>A0A1H3MRQ9_9FIRM</name>
<dbReference type="PROSITE" id="PS51257">
    <property type="entry name" value="PROKAR_LIPOPROTEIN"/>
    <property type="match status" value="1"/>
</dbReference>
<sequence>MKPINDMSAWSWGNFVCGIFCGVAGGACALAGCAVDGPSPVADAALAKLAVGGGVASAAFVGGLAG</sequence>
<keyword evidence="1" id="KW-0472">Membrane</keyword>
<organism evidence="2 3">
    <name type="scientific">Lachnobacterium bovis DSM 14045</name>
    <dbReference type="NCBI Taxonomy" id="1122142"/>
    <lineage>
        <taxon>Bacteria</taxon>
        <taxon>Bacillati</taxon>
        <taxon>Bacillota</taxon>
        <taxon>Clostridia</taxon>
        <taxon>Lachnospirales</taxon>
        <taxon>Lachnospiraceae</taxon>
        <taxon>Lachnobacterium</taxon>
    </lineage>
</organism>
<accession>A0A1H3MRQ9</accession>
<gene>
    <name evidence="2" type="ORF">SAMN02910414_02392</name>
</gene>
<dbReference type="AlphaFoldDB" id="A0A1H3MRQ9"/>
<evidence type="ECO:0000313" key="2">
    <source>
        <dbReference type="EMBL" id="SDY79341.1"/>
    </source>
</evidence>
<dbReference type="RefSeq" id="WP_022750186.1">
    <property type="nucleotide sequence ID" value="NZ_FNPG01000038.1"/>
</dbReference>
<feature type="transmembrane region" description="Helical" evidence="1">
    <location>
        <begin position="12"/>
        <end position="33"/>
    </location>
</feature>
<dbReference type="Proteomes" id="UP000183918">
    <property type="component" value="Unassembled WGS sequence"/>
</dbReference>
<evidence type="ECO:0000313" key="3">
    <source>
        <dbReference type="Proteomes" id="UP000183918"/>
    </source>
</evidence>
<dbReference type="STRING" id="1122142.SAMN02910414_02392"/>
<dbReference type="EMBL" id="FNPG01000038">
    <property type="protein sequence ID" value="SDY79341.1"/>
    <property type="molecule type" value="Genomic_DNA"/>
</dbReference>
<evidence type="ECO:0000256" key="1">
    <source>
        <dbReference type="SAM" id="Phobius"/>
    </source>
</evidence>
<keyword evidence="3" id="KW-1185">Reference proteome</keyword>
<proteinExistence type="predicted"/>
<keyword evidence="1" id="KW-0812">Transmembrane</keyword>
<evidence type="ECO:0008006" key="4">
    <source>
        <dbReference type="Google" id="ProtNLM"/>
    </source>
</evidence>
<protein>
    <recommendedName>
        <fullName evidence="4">Lipoprotein</fullName>
    </recommendedName>
</protein>
<keyword evidence="1" id="KW-1133">Transmembrane helix</keyword>
<feature type="transmembrane region" description="Helical" evidence="1">
    <location>
        <begin position="45"/>
        <end position="65"/>
    </location>
</feature>
<reference evidence="2 3" key="1">
    <citation type="submission" date="2016-10" db="EMBL/GenBank/DDBJ databases">
        <authorList>
            <person name="de Groot N.N."/>
        </authorList>
    </citation>
    <scope>NUCLEOTIDE SEQUENCE [LARGE SCALE GENOMIC DNA]</scope>
    <source>
        <strain evidence="2 3">DSM 14045</strain>
    </source>
</reference>